<dbReference type="GO" id="GO:0005737">
    <property type="term" value="C:cytoplasm"/>
    <property type="evidence" value="ECO:0007669"/>
    <property type="project" value="UniProtKB-SubCell"/>
</dbReference>
<keyword evidence="2 6" id="KW-0819">tRNA processing</keyword>
<evidence type="ECO:0000256" key="5">
    <source>
        <dbReference type="ARBA" id="ARBA00048539"/>
    </source>
</evidence>
<gene>
    <name evidence="6 8" type="primary">tilS</name>
    <name evidence="8" type="ORF">PAM7066_02577</name>
</gene>
<keyword evidence="9" id="KW-1185">Reference proteome</keyword>
<dbReference type="InterPro" id="IPR012094">
    <property type="entry name" value="tRNA_Ile_lys_synt"/>
</dbReference>
<organism evidence="8 9">
    <name type="scientific">Palleronia marisminoris</name>
    <dbReference type="NCBI Taxonomy" id="315423"/>
    <lineage>
        <taxon>Bacteria</taxon>
        <taxon>Pseudomonadati</taxon>
        <taxon>Pseudomonadota</taxon>
        <taxon>Alphaproteobacteria</taxon>
        <taxon>Rhodobacterales</taxon>
        <taxon>Roseobacteraceae</taxon>
        <taxon>Palleronia</taxon>
    </lineage>
</organism>
<dbReference type="GO" id="GO:0006400">
    <property type="term" value="P:tRNA modification"/>
    <property type="evidence" value="ECO:0007669"/>
    <property type="project" value="UniProtKB-UniRule"/>
</dbReference>
<dbReference type="PANTHER" id="PTHR43033:SF1">
    <property type="entry name" value="TRNA(ILE)-LYSIDINE SYNTHASE-RELATED"/>
    <property type="match status" value="1"/>
</dbReference>
<keyword evidence="1 6" id="KW-0436">Ligase</keyword>
<dbReference type="AlphaFoldDB" id="A0A1Y5T863"/>
<evidence type="ECO:0000259" key="7">
    <source>
        <dbReference type="Pfam" id="PF01171"/>
    </source>
</evidence>
<dbReference type="EMBL" id="FWFV01000007">
    <property type="protein sequence ID" value="SLN54590.1"/>
    <property type="molecule type" value="Genomic_DNA"/>
</dbReference>
<keyword evidence="4 6" id="KW-0067">ATP-binding</keyword>
<dbReference type="Pfam" id="PF01171">
    <property type="entry name" value="ATP_bind_3"/>
    <property type="match status" value="1"/>
</dbReference>
<evidence type="ECO:0000256" key="4">
    <source>
        <dbReference type="ARBA" id="ARBA00022840"/>
    </source>
</evidence>
<dbReference type="GO" id="GO:0032267">
    <property type="term" value="F:tRNA(Ile)-lysidine synthase activity"/>
    <property type="evidence" value="ECO:0007669"/>
    <property type="project" value="UniProtKB-EC"/>
</dbReference>
<evidence type="ECO:0000256" key="3">
    <source>
        <dbReference type="ARBA" id="ARBA00022741"/>
    </source>
</evidence>
<comment type="subcellular location">
    <subcellularLocation>
        <location evidence="6">Cytoplasm</location>
    </subcellularLocation>
</comment>
<dbReference type="InterPro" id="IPR012795">
    <property type="entry name" value="tRNA_Ile_lys_synt_N"/>
</dbReference>
<dbReference type="RefSeq" id="WP_085854577.1">
    <property type="nucleotide sequence ID" value="NZ_FOPF01000007.1"/>
</dbReference>
<dbReference type="InterPro" id="IPR011063">
    <property type="entry name" value="TilS/TtcA_N"/>
</dbReference>
<dbReference type="PANTHER" id="PTHR43033">
    <property type="entry name" value="TRNA(ILE)-LYSIDINE SYNTHASE-RELATED"/>
    <property type="match status" value="1"/>
</dbReference>
<dbReference type="NCBIfam" id="TIGR02432">
    <property type="entry name" value="lysidine_TilS_N"/>
    <property type="match status" value="1"/>
</dbReference>
<keyword evidence="6" id="KW-0963">Cytoplasm</keyword>
<dbReference type="Gene3D" id="3.40.50.620">
    <property type="entry name" value="HUPs"/>
    <property type="match status" value="1"/>
</dbReference>
<name>A0A1Y5T863_9RHOB</name>
<evidence type="ECO:0000313" key="8">
    <source>
        <dbReference type="EMBL" id="SLN54590.1"/>
    </source>
</evidence>
<comment type="catalytic activity">
    <reaction evidence="5 6">
        <text>cytidine(34) in tRNA(Ile2) + L-lysine + ATP = lysidine(34) in tRNA(Ile2) + AMP + diphosphate + H(+)</text>
        <dbReference type="Rhea" id="RHEA:43744"/>
        <dbReference type="Rhea" id="RHEA-COMP:10625"/>
        <dbReference type="Rhea" id="RHEA-COMP:10670"/>
        <dbReference type="ChEBI" id="CHEBI:15378"/>
        <dbReference type="ChEBI" id="CHEBI:30616"/>
        <dbReference type="ChEBI" id="CHEBI:32551"/>
        <dbReference type="ChEBI" id="CHEBI:33019"/>
        <dbReference type="ChEBI" id="CHEBI:82748"/>
        <dbReference type="ChEBI" id="CHEBI:83665"/>
        <dbReference type="ChEBI" id="CHEBI:456215"/>
        <dbReference type="EC" id="6.3.4.19"/>
    </reaction>
</comment>
<protein>
    <recommendedName>
        <fullName evidence="6">tRNA(Ile)-lysidine synthase</fullName>
        <ecNumber evidence="6">6.3.4.19</ecNumber>
    </recommendedName>
    <alternativeName>
        <fullName evidence="6">tRNA(Ile)-2-lysyl-cytidine synthase</fullName>
    </alternativeName>
    <alternativeName>
        <fullName evidence="6">tRNA(Ile)-lysidine synthetase</fullName>
    </alternativeName>
</protein>
<evidence type="ECO:0000256" key="2">
    <source>
        <dbReference type="ARBA" id="ARBA00022694"/>
    </source>
</evidence>
<evidence type="ECO:0000256" key="1">
    <source>
        <dbReference type="ARBA" id="ARBA00022598"/>
    </source>
</evidence>
<sequence length="405" mass="42432">MTPASAVAAALDSTPGLVGVAVSGGGDSMALLVASIEAGADLRVATVDHGLRPESAAEAAEVARFCAARGVGHETLAWRWDGAGNLPAMARQGRLNALAAWAEAQGLSAVLLGHTQDDVAETFLMRLSRRAGVDGLSAMEPAFRHGGVTFLRPLLDQSRAGLRDFLRDRGIAWIDDPTNDDRAFERTRARQALAALGPLGIDAGCLSDVAAQMGEARAALDAGLLELVNRTVRQVRGDLLVSAAAFDAPQELVRRLHAAAFRWMGRLPYPPRRADLARVMTAARAGRPATLAGVHLLPQPEGALLTREFSAVQGVVTATTALWDGRWRLDGPHAAGLTVRALGSEGLAACPDWRATGRPRAALLSTPGVWAGTELVAAPEAGLGNGWVVDVAVFRDQMASLSRGN</sequence>
<feature type="domain" description="tRNA(Ile)-lysidine/2-thiocytidine synthase N-terminal" evidence="7">
    <location>
        <begin position="19"/>
        <end position="191"/>
    </location>
</feature>
<accession>A0A1Y5T863</accession>
<dbReference type="HAMAP" id="MF_01161">
    <property type="entry name" value="tRNA_Ile_lys_synt"/>
    <property type="match status" value="1"/>
</dbReference>
<reference evidence="8 9" key="1">
    <citation type="submission" date="2017-03" db="EMBL/GenBank/DDBJ databases">
        <authorList>
            <person name="Afonso C.L."/>
            <person name="Miller P.J."/>
            <person name="Scott M.A."/>
            <person name="Spackman E."/>
            <person name="Goraichik I."/>
            <person name="Dimitrov K.M."/>
            <person name="Suarez D.L."/>
            <person name="Swayne D.E."/>
        </authorList>
    </citation>
    <scope>NUCLEOTIDE SEQUENCE [LARGE SCALE GENOMIC DNA]</scope>
    <source>
        <strain evidence="8 9">CECT 7066</strain>
    </source>
</reference>
<comment type="similarity">
    <text evidence="6">Belongs to the tRNA(Ile)-lysidine synthase family.</text>
</comment>
<comment type="function">
    <text evidence="6">Ligates lysine onto the cytidine present at position 34 of the AUA codon-specific tRNA(Ile) that contains the anticodon CAU, in an ATP-dependent manner. Cytidine is converted to lysidine, thus changing the amino acid specificity of the tRNA from methionine to isoleucine.</text>
</comment>
<dbReference type="STRING" id="315423.SAMN04488020_107104"/>
<proteinExistence type="inferred from homology"/>
<dbReference type="CDD" id="cd01992">
    <property type="entry name" value="TilS_N"/>
    <property type="match status" value="1"/>
</dbReference>
<dbReference type="InterPro" id="IPR014729">
    <property type="entry name" value="Rossmann-like_a/b/a_fold"/>
</dbReference>
<evidence type="ECO:0000256" key="6">
    <source>
        <dbReference type="HAMAP-Rule" id="MF_01161"/>
    </source>
</evidence>
<comment type="domain">
    <text evidence="6">The N-terminal region contains the highly conserved SGGXDS motif, predicted to be a P-loop motif involved in ATP binding.</text>
</comment>
<evidence type="ECO:0000313" key="9">
    <source>
        <dbReference type="Proteomes" id="UP000193870"/>
    </source>
</evidence>
<feature type="binding site" evidence="6">
    <location>
        <begin position="23"/>
        <end position="28"/>
    </location>
    <ligand>
        <name>ATP</name>
        <dbReference type="ChEBI" id="CHEBI:30616"/>
    </ligand>
</feature>
<keyword evidence="3 6" id="KW-0547">Nucleotide-binding</keyword>
<dbReference type="EC" id="6.3.4.19" evidence="6"/>
<dbReference type="GO" id="GO:0005524">
    <property type="term" value="F:ATP binding"/>
    <property type="evidence" value="ECO:0007669"/>
    <property type="project" value="UniProtKB-UniRule"/>
</dbReference>
<dbReference type="SUPFAM" id="SSF52402">
    <property type="entry name" value="Adenine nucleotide alpha hydrolases-like"/>
    <property type="match status" value="1"/>
</dbReference>
<dbReference type="Proteomes" id="UP000193870">
    <property type="component" value="Unassembled WGS sequence"/>
</dbReference>